<keyword evidence="4" id="KW-1185">Reference proteome</keyword>
<accession>A0ABQ1JEX0</accession>
<dbReference type="Pfam" id="PF13409">
    <property type="entry name" value="GST_N_2"/>
    <property type="match status" value="1"/>
</dbReference>
<dbReference type="PROSITE" id="PS50405">
    <property type="entry name" value="GST_CTER"/>
    <property type="match status" value="1"/>
</dbReference>
<dbReference type="Gene3D" id="3.40.30.10">
    <property type="entry name" value="Glutaredoxin"/>
    <property type="match status" value="1"/>
</dbReference>
<evidence type="ECO:0000259" key="2">
    <source>
        <dbReference type="PROSITE" id="PS50405"/>
    </source>
</evidence>
<reference evidence="4" key="1">
    <citation type="journal article" date="2019" name="Int. J. Syst. Evol. Microbiol.">
        <title>The Global Catalogue of Microorganisms (GCM) 10K type strain sequencing project: providing services to taxonomists for standard genome sequencing and annotation.</title>
        <authorList>
            <consortium name="The Broad Institute Genomics Platform"/>
            <consortium name="The Broad Institute Genome Sequencing Center for Infectious Disease"/>
            <person name="Wu L."/>
            <person name="Ma J."/>
        </authorList>
    </citation>
    <scope>NUCLEOTIDE SEQUENCE [LARGE SCALE GENOMIC DNA]</scope>
    <source>
        <strain evidence="4">CGMCC 1.15339</strain>
    </source>
</reference>
<dbReference type="EMBL" id="BMII01000022">
    <property type="protein sequence ID" value="GGB64601.1"/>
    <property type="molecule type" value="Genomic_DNA"/>
</dbReference>
<evidence type="ECO:0000259" key="1">
    <source>
        <dbReference type="PROSITE" id="PS50404"/>
    </source>
</evidence>
<dbReference type="PANTHER" id="PTHR44051">
    <property type="entry name" value="GLUTATHIONE S-TRANSFERASE-RELATED"/>
    <property type="match status" value="1"/>
</dbReference>
<comment type="caution">
    <text evidence="3">The sequence shown here is derived from an EMBL/GenBank/DDBJ whole genome shotgun (WGS) entry which is preliminary data.</text>
</comment>
<organism evidence="3 4">
    <name type="scientific">Shewanella inventionis</name>
    <dbReference type="NCBI Taxonomy" id="1738770"/>
    <lineage>
        <taxon>Bacteria</taxon>
        <taxon>Pseudomonadati</taxon>
        <taxon>Pseudomonadota</taxon>
        <taxon>Gammaproteobacteria</taxon>
        <taxon>Alteromonadales</taxon>
        <taxon>Shewanellaceae</taxon>
        <taxon>Shewanella</taxon>
    </lineage>
</organism>
<dbReference type="SFLD" id="SFLDG01151">
    <property type="entry name" value="Main.2:_Nu-like"/>
    <property type="match status" value="1"/>
</dbReference>
<dbReference type="InterPro" id="IPR004045">
    <property type="entry name" value="Glutathione_S-Trfase_N"/>
</dbReference>
<dbReference type="PROSITE" id="PS50404">
    <property type="entry name" value="GST_NTER"/>
    <property type="match status" value="1"/>
</dbReference>
<dbReference type="SUPFAM" id="SSF52833">
    <property type="entry name" value="Thioredoxin-like"/>
    <property type="match status" value="1"/>
</dbReference>
<proteinExistence type="predicted"/>
<dbReference type="InterPro" id="IPR004046">
    <property type="entry name" value="GST_C"/>
</dbReference>
<dbReference type="SFLD" id="SFLDS00019">
    <property type="entry name" value="Glutathione_Transferase_(cytos"/>
    <property type="match status" value="1"/>
</dbReference>
<dbReference type="CDD" id="cd03056">
    <property type="entry name" value="GST_N_4"/>
    <property type="match status" value="1"/>
</dbReference>
<protein>
    <submittedName>
        <fullName evidence="3">Glutathione S-transferase</fullName>
    </submittedName>
</protein>
<name>A0ABQ1JEX0_9GAMM</name>
<gene>
    <name evidence="3" type="ORF">GCM10011607_26730</name>
</gene>
<dbReference type="Pfam" id="PF00043">
    <property type="entry name" value="GST_C"/>
    <property type="match status" value="1"/>
</dbReference>
<sequence>MIKAYGDSVSGNCYKAQLVLHMLNIEHQWQEMSIANGDTQTAAYLAKNPTGKIPLIELDDGRVLSESNAIMGYLAANSSLIPDDQFSKAKMYQWLFFEQYSHEPYIAVARYIQLYLGLPDDRLAEYHALHAKGYKALSVMEFTLSQQPFLCGEQFTLADIALYAYTHVAHEGGFDLVDYPQIRAWLTRITQIPGFVAMRA</sequence>
<dbReference type="SFLD" id="SFLDG00358">
    <property type="entry name" value="Main_(cytGST)"/>
    <property type="match status" value="1"/>
</dbReference>
<feature type="domain" description="GST C-terminal" evidence="2">
    <location>
        <begin position="84"/>
        <end position="200"/>
    </location>
</feature>
<dbReference type="SUPFAM" id="SSF47616">
    <property type="entry name" value="GST C-terminal domain-like"/>
    <property type="match status" value="1"/>
</dbReference>
<dbReference type="Proteomes" id="UP000617555">
    <property type="component" value="Unassembled WGS sequence"/>
</dbReference>
<evidence type="ECO:0000313" key="3">
    <source>
        <dbReference type="EMBL" id="GGB64601.1"/>
    </source>
</evidence>
<dbReference type="InterPro" id="IPR040079">
    <property type="entry name" value="Glutathione_S-Trfase"/>
</dbReference>
<dbReference type="PANTHER" id="PTHR44051:SF2">
    <property type="entry name" value="HYPOTHETICAL GLUTATHIONE S-TRANSFERASE LIKE PROTEIN"/>
    <property type="match status" value="1"/>
</dbReference>
<dbReference type="Gene3D" id="1.20.1050.10">
    <property type="match status" value="1"/>
</dbReference>
<evidence type="ECO:0000313" key="4">
    <source>
        <dbReference type="Proteomes" id="UP000617555"/>
    </source>
</evidence>
<feature type="domain" description="GST N-terminal" evidence="1">
    <location>
        <begin position="1"/>
        <end position="82"/>
    </location>
</feature>
<dbReference type="InterPro" id="IPR036282">
    <property type="entry name" value="Glutathione-S-Trfase_C_sf"/>
</dbReference>
<dbReference type="InterPro" id="IPR010987">
    <property type="entry name" value="Glutathione-S-Trfase_C-like"/>
</dbReference>
<dbReference type="InterPro" id="IPR036249">
    <property type="entry name" value="Thioredoxin-like_sf"/>
</dbReference>